<comment type="caution">
    <text evidence="2">The sequence shown here is derived from an EMBL/GenBank/DDBJ whole genome shotgun (WGS) entry which is preliminary data.</text>
</comment>
<evidence type="ECO:0000256" key="1">
    <source>
        <dbReference type="SAM" id="Phobius"/>
    </source>
</evidence>
<dbReference type="RefSeq" id="WP_071856650.1">
    <property type="nucleotide sequence ID" value="NZ_JBHSHK010000005.1"/>
</dbReference>
<reference evidence="2 3" key="1">
    <citation type="submission" date="2014-12" db="EMBL/GenBank/DDBJ databases">
        <title>Draft genome sequences of 29 type strains of Enterococci.</title>
        <authorList>
            <person name="Zhong Z."/>
            <person name="Sun Z."/>
            <person name="Liu W."/>
            <person name="Zhang W."/>
            <person name="Zhang H."/>
        </authorList>
    </citation>
    <scope>NUCLEOTIDE SEQUENCE [LARGE SCALE GENOMIC DNA]</scope>
    <source>
        <strain evidence="2 3">DSM 17122</strain>
    </source>
</reference>
<evidence type="ECO:0000313" key="2">
    <source>
        <dbReference type="EMBL" id="OJG46997.1"/>
    </source>
</evidence>
<accession>A0A1L8TRU3</accession>
<keyword evidence="1" id="KW-1133">Transmembrane helix</keyword>
<evidence type="ECO:0000313" key="3">
    <source>
        <dbReference type="Proteomes" id="UP000182077"/>
    </source>
</evidence>
<name>A0A1L8TRU3_9ENTE</name>
<dbReference type="PANTHER" id="PTHR37826:SF3">
    <property type="entry name" value="J DOMAIN-CONTAINING PROTEIN"/>
    <property type="match status" value="1"/>
</dbReference>
<dbReference type="PANTHER" id="PTHR37826">
    <property type="entry name" value="FLOTILLIN BAND_7_5 DOMAIN PROTEIN"/>
    <property type="match status" value="1"/>
</dbReference>
<dbReference type="STRING" id="249189.RV04_GL000244"/>
<dbReference type="AlphaFoldDB" id="A0A1L8TRU3"/>
<dbReference type="OrthoDB" id="3182597at2"/>
<protein>
    <recommendedName>
        <fullName evidence="4">ATP-binding protein</fullName>
    </recommendedName>
</protein>
<dbReference type="Gene3D" id="2.20.28.30">
    <property type="entry name" value="RNA polymerase ii, chain L"/>
    <property type="match status" value="2"/>
</dbReference>
<keyword evidence="3" id="KW-1185">Reference proteome</keyword>
<dbReference type="EMBL" id="JXKQ01000001">
    <property type="protein sequence ID" value="OJG46997.1"/>
    <property type="molecule type" value="Genomic_DNA"/>
</dbReference>
<dbReference type="Proteomes" id="UP000182077">
    <property type="component" value="Unassembled WGS sequence"/>
</dbReference>
<evidence type="ECO:0008006" key="4">
    <source>
        <dbReference type="Google" id="ProtNLM"/>
    </source>
</evidence>
<keyword evidence="1" id="KW-0812">Transmembrane</keyword>
<proteinExistence type="predicted"/>
<sequence>MADVITHHCPNCGGPLTFNPSDQKFHCDYCLSIFTVEDIETFEAKATTAAVENSAAEASSIEKTDGSEMDLFLCPSCGAQIVTDHTTAATYCYFCHNPVVLSGRLTGEFLPNKVLPFKIDREKAIADFLTWTKKKRFVPKDFFNQEQIEKMTGVYFPYWVIDAETNGNLTGSGTSLRVWVIGDIEYTETKVYQVFRKGTAKIKQLTKNALTKNLQQKMVEGVQPFPIDQAVDFHTEYLSGFQAEKRDIEIIELADQIQHELGAYTEDLLRDTVSGYTTFTAKNKSVAVEKQDNHYMLLPVWLVTYQAADKKTYYYAMNGQTGKVSGVLPISNKRLGLFSAGIFAGILAIAMIVGYFL</sequence>
<organism evidence="2 3">
    <name type="scientific">Enterococcus hermanniensis</name>
    <dbReference type="NCBI Taxonomy" id="249189"/>
    <lineage>
        <taxon>Bacteria</taxon>
        <taxon>Bacillati</taxon>
        <taxon>Bacillota</taxon>
        <taxon>Bacilli</taxon>
        <taxon>Lactobacillales</taxon>
        <taxon>Enterococcaceae</taxon>
        <taxon>Enterococcus</taxon>
    </lineage>
</organism>
<keyword evidence="1" id="KW-0472">Membrane</keyword>
<gene>
    <name evidence="2" type="ORF">RV04_GL000244</name>
</gene>
<feature type="transmembrane region" description="Helical" evidence="1">
    <location>
        <begin position="335"/>
        <end position="356"/>
    </location>
</feature>